<reference evidence="6" key="1">
    <citation type="submission" date="2021-01" db="EMBL/GenBank/DDBJ databases">
        <authorList>
            <person name="Corre E."/>
            <person name="Pelletier E."/>
            <person name="Niang G."/>
            <person name="Scheremetjew M."/>
            <person name="Finn R."/>
            <person name="Kale V."/>
            <person name="Holt S."/>
            <person name="Cochrane G."/>
            <person name="Meng A."/>
            <person name="Brown T."/>
            <person name="Cohen L."/>
        </authorList>
    </citation>
    <scope>NUCLEOTIDE SEQUENCE</scope>
    <source>
        <strain evidence="6">CCMP281</strain>
    </source>
</reference>
<dbReference type="InterPro" id="IPR045002">
    <property type="entry name" value="Ech1-like"/>
</dbReference>
<sequence length="148" mass="15466">MVCACDIRWACEGSRFSIKEVDVGLAADVGSLARLPRIIGSASLVCEMAYTAQPLTADAALRVGLTSRLCATTAALRLESLEFAATIASKSPLAVVGTKSNLLFAREHSVADSNERVAVWNAACLQTEDIPASVSARGSGQPPVFAKL</sequence>
<evidence type="ECO:0000256" key="2">
    <source>
        <dbReference type="ARBA" id="ARBA00005254"/>
    </source>
</evidence>
<gene>
    <name evidence="6" type="ORF">HERI1096_LOCUS23790</name>
</gene>
<dbReference type="Pfam" id="PF00378">
    <property type="entry name" value="ECH_1"/>
    <property type="match status" value="1"/>
</dbReference>
<proteinExistence type="inferred from homology"/>
<evidence type="ECO:0000256" key="4">
    <source>
        <dbReference type="ARBA" id="ARBA00023098"/>
    </source>
</evidence>
<comment type="similarity">
    <text evidence="2">Belongs to the enoyl-CoA hydratase/isomerase family.</text>
</comment>
<dbReference type="UniPathway" id="UPA00659"/>
<dbReference type="InterPro" id="IPR029045">
    <property type="entry name" value="ClpP/crotonase-like_dom_sf"/>
</dbReference>
<dbReference type="Gene3D" id="1.10.12.10">
    <property type="entry name" value="Lyase 2-enoyl-coa Hydratase, Chain A, domain 2"/>
    <property type="match status" value="1"/>
</dbReference>
<evidence type="ECO:0000256" key="5">
    <source>
        <dbReference type="ARBA" id="ARBA00023235"/>
    </source>
</evidence>
<comment type="pathway">
    <text evidence="1">Lipid metabolism; fatty acid beta-oxidation.</text>
</comment>
<organism evidence="6">
    <name type="scientific">Haptolina ericina</name>
    <dbReference type="NCBI Taxonomy" id="156174"/>
    <lineage>
        <taxon>Eukaryota</taxon>
        <taxon>Haptista</taxon>
        <taxon>Haptophyta</taxon>
        <taxon>Prymnesiophyceae</taxon>
        <taxon>Prymnesiales</taxon>
        <taxon>Prymnesiaceae</taxon>
        <taxon>Haptolina</taxon>
    </lineage>
</organism>
<dbReference type="InterPro" id="IPR014748">
    <property type="entry name" value="Enoyl-CoA_hydra_C"/>
</dbReference>
<dbReference type="Gene3D" id="3.90.226.10">
    <property type="entry name" value="2-enoyl-CoA Hydratase, Chain A, domain 1"/>
    <property type="match status" value="1"/>
</dbReference>
<evidence type="ECO:0000313" key="6">
    <source>
        <dbReference type="EMBL" id="CAE0123088.1"/>
    </source>
</evidence>
<dbReference type="GO" id="GO:0006635">
    <property type="term" value="P:fatty acid beta-oxidation"/>
    <property type="evidence" value="ECO:0007669"/>
    <property type="project" value="UniProtKB-UniPathway"/>
</dbReference>
<dbReference type="PANTHER" id="PTHR43149:SF1">
    <property type="entry name" value="DELTA(3,5)-DELTA(2,4)-DIENOYL-COA ISOMERASE, MITOCHONDRIAL"/>
    <property type="match status" value="1"/>
</dbReference>
<protein>
    <submittedName>
        <fullName evidence="6">Uncharacterized protein</fullName>
    </submittedName>
</protein>
<evidence type="ECO:0000256" key="1">
    <source>
        <dbReference type="ARBA" id="ARBA00005005"/>
    </source>
</evidence>
<keyword evidence="3" id="KW-0276">Fatty acid metabolism</keyword>
<dbReference type="SUPFAM" id="SSF52096">
    <property type="entry name" value="ClpP/crotonase"/>
    <property type="match status" value="1"/>
</dbReference>
<dbReference type="InterPro" id="IPR001753">
    <property type="entry name" value="Enoyl-CoA_hydra/iso"/>
</dbReference>
<name>A0A7S3B5L6_9EUKA</name>
<dbReference type="EMBL" id="HBHX01042900">
    <property type="protein sequence ID" value="CAE0123088.1"/>
    <property type="molecule type" value="Transcribed_RNA"/>
</dbReference>
<accession>A0A7S3B5L6</accession>
<dbReference type="PANTHER" id="PTHR43149">
    <property type="entry name" value="ENOYL-COA HYDRATASE"/>
    <property type="match status" value="1"/>
</dbReference>
<dbReference type="CDD" id="cd06558">
    <property type="entry name" value="crotonase-like"/>
    <property type="match status" value="1"/>
</dbReference>
<dbReference type="GO" id="GO:0051750">
    <property type="term" value="F:delta(3,5)-delta(2,4)-dienoyl-CoA isomerase activity"/>
    <property type="evidence" value="ECO:0007669"/>
    <property type="project" value="TreeGrafter"/>
</dbReference>
<evidence type="ECO:0000256" key="3">
    <source>
        <dbReference type="ARBA" id="ARBA00022832"/>
    </source>
</evidence>
<dbReference type="AlphaFoldDB" id="A0A7S3B5L6"/>
<dbReference type="FunFam" id="1.10.12.10:FF:000004">
    <property type="entry name" value="Delta3,5-delta2,4-dienoyl-CoA isomerase"/>
    <property type="match status" value="1"/>
</dbReference>
<keyword evidence="5" id="KW-0413">Isomerase</keyword>
<keyword evidence="4" id="KW-0443">Lipid metabolism</keyword>